<evidence type="ECO:0000313" key="7">
    <source>
        <dbReference type="EMBL" id="ATY64211.1"/>
    </source>
</evidence>
<evidence type="ECO:0000256" key="3">
    <source>
        <dbReference type="ARBA" id="ARBA00022989"/>
    </source>
</evidence>
<dbReference type="PANTHER" id="PTHR28234:SF1">
    <property type="entry name" value="NUCLEAR CONTROL OF ATPASE PROTEIN 2"/>
    <property type="match status" value="1"/>
</dbReference>
<dbReference type="EMBL" id="CP023325">
    <property type="protein sequence ID" value="ATY64211.1"/>
    <property type="molecule type" value="Genomic_DNA"/>
</dbReference>
<sequence length="665" mass="74239">MTLVSDQVRRLDAYLDRLPVLADLTPDYAASESADQAVVAAQALSSPRIDQLLHLVQALSSTSSSQPLVPVDFVRSQLIQSDILAPHTYGAAGLPSVQAKSHYENEVEWLLVTKATVQIYGAILNTLLDRIIPLSDDIWYWSEVLNSYTYSSLYTVQTSPLRLWAWTQDVYAASKTRINSFDVRDASSDLAQAGSGVTQQWRKFYDIVRESIVERSLANVQRKVLSPLAYCRSEVQKKQAELQKLREITASGLGVLMDEGLQFDSNDGKVQLQGAHLKGVVERSVALIDMVLKEVSTLDMSIHEFEDKVFAGVEEDAELSVHIEDTATPGRSSVLARRLLNIIDKVLPQHVSTMDKLAVANGRPHPAVRYWIPAVVGLVSSSTILRILVNRQAEIVEWITDFGATVRDFWLNWVVEPTQKVVKTIRHDETSEIAIMSRDSLKADRESLERMVVEFAQDNPQFVMEGSSITDAHISEIRRKVAEGDVTPVLRAYEKYLRKPLAGAITGDLVRSLLIQVQKTKVDLEVAMTGIDSLLKSQELVFGFVGLTPGVLVSIGVFRYLQAMFGSRSGRRQSGTAGRAIRILRNIDRILSDASPTDSNMLSYKDHGLLLCELHVLRSLTTKLLPRSVQQDFLEDLDDLANIKGIGFQAKALTRIRWAYARWLR</sequence>
<dbReference type="PANTHER" id="PTHR28234">
    <property type="entry name" value="NUCLEAR CONTROL OF ATPASE PROTEIN 2"/>
    <property type="match status" value="1"/>
</dbReference>
<comment type="subcellular location">
    <subcellularLocation>
        <location evidence="1">Mitochondrion membrane</location>
        <topology evidence="1">Multi-pass membrane protein</topology>
    </subcellularLocation>
</comment>
<feature type="transmembrane region" description="Helical" evidence="6">
    <location>
        <begin position="540"/>
        <end position="561"/>
    </location>
</feature>
<dbReference type="InterPro" id="IPR013946">
    <property type="entry name" value="NCA2-like"/>
</dbReference>
<reference evidence="7 8" key="1">
    <citation type="journal article" date="2017" name="BMC Genomics">
        <title>Chromosome level assembly and secondary metabolite potential of the parasitic fungus Cordyceps militaris.</title>
        <authorList>
            <person name="Kramer G.J."/>
            <person name="Nodwell J.R."/>
        </authorList>
    </citation>
    <scope>NUCLEOTIDE SEQUENCE [LARGE SCALE GENOMIC DNA]</scope>
    <source>
        <strain evidence="7 8">ATCC 34164</strain>
    </source>
</reference>
<dbReference type="OrthoDB" id="413313at2759"/>
<dbReference type="Pfam" id="PF08637">
    <property type="entry name" value="NCA2"/>
    <property type="match status" value="1"/>
</dbReference>
<proteinExistence type="predicted"/>
<evidence type="ECO:0000313" key="8">
    <source>
        <dbReference type="Proteomes" id="UP000323067"/>
    </source>
</evidence>
<dbReference type="VEuPathDB" id="FungiDB:CCM_04266"/>
<evidence type="ECO:0000256" key="4">
    <source>
        <dbReference type="ARBA" id="ARBA00023128"/>
    </source>
</evidence>
<name>A0A2H4SM80_CORMI</name>
<gene>
    <name evidence="7" type="ORF">A9K55_004388</name>
</gene>
<evidence type="ECO:0000256" key="2">
    <source>
        <dbReference type="ARBA" id="ARBA00022692"/>
    </source>
</evidence>
<dbReference type="Proteomes" id="UP000323067">
    <property type="component" value="Chromosome v"/>
</dbReference>
<evidence type="ECO:0000256" key="6">
    <source>
        <dbReference type="SAM" id="Phobius"/>
    </source>
</evidence>
<protein>
    <submittedName>
        <fullName evidence="7">ATP synthase regulation NCA2</fullName>
    </submittedName>
</protein>
<keyword evidence="5 6" id="KW-0472">Membrane</keyword>
<accession>A0A2H4SM80</accession>
<dbReference type="VEuPathDB" id="FungiDB:A9K55_004388"/>
<organism evidence="7 8">
    <name type="scientific">Cordyceps militaris</name>
    <name type="common">Caterpillar fungus</name>
    <name type="synonym">Clavaria militaris</name>
    <dbReference type="NCBI Taxonomy" id="73501"/>
    <lineage>
        <taxon>Eukaryota</taxon>
        <taxon>Fungi</taxon>
        <taxon>Dikarya</taxon>
        <taxon>Ascomycota</taxon>
        <taxon>Pezizomycotina</taxon>
        <taxon>Sordariomycetes</taxon>
        <taxon>Hypocreomycetidae</taxon>
        <taxon>Hypocreales</taxon>
        <taxon>Cordycipitaceae</taxon>
        <taxon>Cordyceps</taxon>
    </lineage>
</organism>
<evidence type="ECO:0000256" key="1">
    <source>
        <dbReference type="ARBA" id="ARBA00004225"/>
    </source>
</evidence>
<evidence type="ECO:0000256" key="5">
    <source>
        <dbReference type="ARBA" id="ARBA00023136"/>
    </source>
</evidence>
<keyword evidence="4" id="KW-0496">Mitochondrion</keyword>
<keyword evidence="3 6" id="KW-1133">Transmembrane helix</keyword>
<dbReference type="AlphaFoldDB" id="A0A2H4SM80"/>
<keyword evidence="2 6" id="KW-0812">Transmembrane</keyword>
<dbReference type="GO" id="GO:0005741">
    <property type="term" value="C:mitochondrial outer membrane"/>
    <property type="evidence" value="ECO:0007669"/>
    <property type="project" value="TreeGrafter"/>
</dbReference>